<dbReference type="GO" id="GO:0005739">
    <property type="term" value="C:mitochondrion"/>
    <property type="evidence" value="ECO:0007669"/>
    <property type="project" value="TreeGrafter"/>
</dbReference>
<organism evidence="4 5">
    <name type="scientific">Parasitella parasitica</name>
    <dbReference type="NCBI Taxonomy" id="35722"/>
    <lineage>
        <taxon>Eukaryota</taxon>
        <taxon>Fungi</taxon>
        <taxon>Fungi incertae sedis</taxon>
        <taxon>Mucoromycota</taxon>
        <taxon>Mucoromycotina</taxon>
        <taxon>Mucoromycetes</taxon>
        <taxon>Mucorales</taxon>
        <taxon>Mucorineae</taxon>
        <taxon>Mucoraceae</taxon>
        <taxon>Parasitella</taxon>
    </lineage>
</organism>
<dbReference type="GO" id="GO:0018773">
    <property type="term" value="F:acetylpyruvate hydrolase activity"/>
    <property type="evidence" value="ECO:0007669"/>
    <property type="project" value="TreeGrafter"/>
</dbReference>
<feature type="domain" description="Fumarylacetoacetase-like C-terminal" evidence="3">
    <location>
        <begin position="41"/>
        <end position="215"/>
    </location>
</feature>
<evidence type="ECO:0000313" key="4">
    <source>
        <dbReference type="EMBL" id="CEP12373.1"/>
    </source>
</evidence>
<dbReference type="OrthoDB" id="74910at2759"/>
<evidence type="ECO:0000256" key="1">
    <source>
        <dbReference type="ARBA" id="ARBA00010211"/>
    </source>
</evidence>
<dbReference type="Pfam" id="PF01557">
    <property type="entry name" value="FAA_hydrolase"/>
    <property type="match status" value="1"/>
</dbReference>
<name>A0A0B7NAB3_9FUNG</name>
<reference evidence="4 5" key="1">
    <citation type="submission" date="2014-09" db="EMBL/GenBank/DDBJ databases">
        <authorList>
            <person name="Ellenberger Sabrina"/>
        </authorList>
    </citation>
    <scope>NUCLEOTIDE SEQUENCE [LARGE SCALE GENOMIC DNA]</scope>
    <source>
        <strain evidence="4 5">CBS 412.66</strain>
    </source>
</reference>
<dbReference type="SUPFAM" id="SSF56529">
    <property type="entry name" value="FAH"/>
    <property type="match status" value="1"/>
</dbReference>
<accession>A0A0B7NAB3</accession>
<evidence type="ECO:0000259" key="3">
    <source>
        <dbReference type="Pfam" id="PF01557"/>
    </source>
</evidence>
<dbReference type="InterPro" id="IPR011234">
    <property type="entry name" value="Fumarylacetoacetase-like_C"/>
</dbReference>
<protein>
    <recommendedName>
        <fullName evidence="3">Fumarylacetoacetase-like C-terminal domain-containing protein</fullName>
    </recommendedName>
</protein>
<dbReference type="InterPro" id="IPR036663">
    <property type="entry name" value="Fumarylacetoacetase_C_sf"/>
</dbReference>
<evidence type="ECO:0000256" key="2">
    <source>
        <dbReference type="ARBA" id="ARBA00022723"/>
    </source>
</evidence>
<dbReference type="STRING" id="35722.A0A0B7NAB3"/>
<dbReference type="Proteomes" id="UP000054107">
    <property type="component" value="Unassembled WGS sequence"/>
</dbReference>
<evidence type="ECO:0000313" key="5">
    <source>
        <dbReference type="Proteomes" id="UP000054107"/>
    </source>
</evidence>
<dbReference type="PANTHER" id="PTHR11820">
    <property type="entry name" value="ACYLPYRUVASE"/>
    <property type="match status" value="1"/>
</dbReference>
<keyword evidence="2" id="KW-0479">Metal-binding</keyword>
<comment type="similarity">
    <text evidence="1">Belongs to the FAH family.</text>
</comment>
<dbReference type="GO" id="GO:0046872">
    <property type="term" value="F:metal ion binding"/>
    <property type="evidence" value="ECO:0007669"/>
    <property type="project" value="UniProtKB-KW"/>
</dbReference>
<sequence length="244" mass="26553">MAETFLTTGRKIVAIGRNYRYVATRSINDAWETKCGTLVHSEHAKELNNAVPETPFFFLKPTSSYLENGNDIELPQGCEVHHEIELAVVIGKDGRDIAAAEADDYIAGYALAIDLTARDLQLAAKKKGLPWSASKGFDTFTPISGFIEKERIADPANVNGEYRQNGNTKDMIFSIPTLIAHVSSIMKLQVGDVILTGTPKGVSAIQTGDVVTGGLETEQGQHIMDIKFNVVQRKGGFINDEAKA</sequence>
<gene>
    <name evidence="4" type="primary">PARPA_06310.1 scaffold 21420</name>
</gene>
<dbReference type="AlphaFoldDB" id="A0A0B7NAB3"/>
<dbReference type="Gene3D" id="3.90.850.10">
    <property type="entry name" value="Fumarylacetoacetase-like, C-terminal domain"/>
    <property type="match status" value="1"/>
</dbReference>
<dbReference type="PANTHER" id="PTHR11820:SF7">
    <property type="entry name" value="ACYLPYRUVASE FAHD1, MITOCHONDRIAL"/>
    <property type="match status" value="1"/>
</dbReference>
<keyword evidence="5" id="KW-1185">Reference proteome</keyword>
<dbReference type="EMBL" id="LN727632">
    <property type="protein sequence ID" value="CEP12373.1"/>
    <property type="molecule type" value="Genomic_DNA"/>
</dbReference>
<proteinExistence type="inferred from homology"/>